<evidence type="ECO:0000313" key="4">
    <source>
        <dbReference type="Proteomes" id="UP000182200"/>
    </source>
</evidence>
<dbReference type="Proteomes" id="UP000182011">
    <property type="component" value="Unassembled WGS sequence"/>
</dbReference>
<accession>A0A0S4MT76</accession>
<accession>A0A0P1NXJ4</accession>
<dbReference type="OrthoDB" id="9808360at2"/>
<dbReference type="InterPro" id="IPR036390">
    <property type="entry name" value="WH_DNA-bd_sf"/>
</dbReference>
<accession>A0A0P1P603</accession>
<dbReference type="PROSITE" id="PS51197">
    <property type="entry name" value="HTH_RRF2_2"/>
    <property type="match status" value="1"/>
</dbReference>
<dbReference type="InterPro" id="IPR036388">
    <property type="entry name" value="WH-like_DNA-bd_sf"/>
</dbReference>
<dbReference type="InterPro" id="IPR000944">
    <property type="entry name" value="Tscrpt_reg_Rrf2"/>
</dbReference>
<dbReference type="Gene3D" id="1.10.10.10">
    <property type="entry name" value="Winged helix-like DNA-binding domain superfamily/Winged helix DNA-binding domain"/>
    <property type="match status" value="1"/>
</dbReference>
<accession>A0A0P1LEA2</accession>
<dbReference type="GO" id="GO:0005829">
    <property type="term" value="C:cytosol"/>
    <property type="evidence" value="ECO:0007669"/>
    <property type="project" value="TreeGrafter"/>
</dbReference>
<proteinExistence type="predicted"/>
<reference evidence="1 4" key="2">
    <citation type="submission" date="2015-11" db="EMBL/GenBank/DDBJ databases">
        <authorList>
            <person name="Varghese N."/>
        </authorList>
    </citation>
    <scope>NUCLEOTIDE SEQUENCE [LARGE SCALE GENOMIC DNA]</scope>
    <source>
        <strain evidence="1 4">JGI-8</strain>
    </source>
</reference>
<dbReference type="EMBL" id="FAOP01000001">
    <property type="protein sequence ID" value="CUU01190.1"/>
    <property type="molecule type" value="Genomic_DNA"/>
</dbReference>
<reference evidence="2 3" key="1">
    <citation type="submission" date="2015-11" db="EMBL/GenBank/DDBJ databases">
        <authorList>
            <person name="Zhang Y."/>
            <person name="Guo Z."/>
        </authorList>
    </citation>
    <scope>NUCLEOTIDE SEQUENCE [LARGE SCALE GENOMIC DNA]</scope>
    <source>
        <strain evidence="2">JGI-4</strain>
    </source>
</reference>
<accession>A0A0P1LU87</accession>
<dbReference type="EMBL" id="CZVI01000019">
    <property type="protein sequence ID" value="CUS90027.1"/>
    <property type="molecule type" value="Genomic_DNA"/>
</dbReference>
<dbReference type="Pfam" id="PF02082">
    <property type="entry name" value="Rrf2"/>
    <property type="match status" value="1"/>
</dbReference>
<dbReference type="STRING" id="1633631.GCA_001442925_00204"/>
<accession>A0A0P1L9U1</accession>
<name>A0A0P1LS90_9BACT</name>
<dbReference type="Proteomes" id="UP000182200">
    <property type="component" value="Unassembled WGS sequence"/>
</dbReference>
<dbReference type="NCBIfam" id="TIGR00738">
    <property type="entry name" value="rrf2_super"/>
    <property type="match status" value="1"/>
</dbReference>
<dbReference type="PANTHER" id="PTHR33221">
    <property type="entry name" value="WINGED HELIX-TURN-HELIX TRANSCRIPTIONAL REGULATOR, RRF2 FAMILY"/>
    <property type="match status" value="1"/>
</dbReference>
<dbReference type="PANTHER" id="PTHR33221:SF15">
    <property type="entry name" value="HTH-TYPE TRANSCRIPTIONAL REGULATOR YWGB-RELATED"/>
    <property type="match status" value="1"/>
</dbReference>
<dbReference type="InterPro" id="IPR030489">
    <property type="entry name" value="TR_Rrf2-type_CS"/>
</dbReference>
<dbReference type="GO" id="GO:0003700">
    <property type="term" value="F:DNA-binding transcription factor activity"/>
    <property type="evidence" value="ECO:0007669"/>
    <property type="project" value="TreeGrafter"/>
</dbReference>
<protein>
    <submittedName>
        <fullName evidence="2">Transcriptional regulator, BadM/Rrf2 family</fullName>
    </submittedName>
</protein>
<evidence type="ECO:0000313" key="3">
    <source>
        <dbReference type="Proteomes" id="UP000182011"/>
    </source>
</evidence>
<dbReference type="SUPFAM" id="SSF46785">
    <property type="entry name" value="Winged helix' DNA-binding domain"/>
    <property type="match status" value="1"/>
</dbReference>
<accession>A0A0P1LS90</accession>
<accession>A0A0N7MTE6</accession>
<dbReference type="PROSITE" id="PS01332">
    <property type="entry name" value="HTH_RRF2_1"/>
    <property type="match status" value="1"/>
</dbReference>
<keyword evidence="4" id="KW-1185">Reference proteome</keyword>
<gene>
    <name evidence="2" type="ORF">JGI4_00204</name>
    <name evidence="1" type="ORF">JGI8_01378</name>
</gene>
<dbReference type="AlphaFoldDB" id="A0A0P1LS90"/>
<accession>A0A0P1M5N6</accession>
<organism evidence="2 3">
    <name type="scientific">Candidatus Kryptonium thompsonii</name>
    <dbReference type="NCBI Taxonomy" id="1633631"/>
    <lineage>
        <taxon>Bacteria</taxon>
        <taxon>Pseudomonadati</taxon>
        <taxon>Candidatus Kryptoniota</taxon>
        <taxon>Candidatus Kryptonium</taxon>
    </lineage>
</organism>
<evidence type="ECO:0000313" key="1">
    <source>
        <dbReference type="EMBL" id="CUS90027.1"/>
    </source>
</evidence>
<sequence>MTKMATLLSKTAEYGLRAVLYIALNQTDGKSIKKWIDAEEIARDLKIPQHFLAKVIQKLVKAGIIYSKRGKSGGFRLRKSPEKLKLLDIVFALDGGKLLKDCVLGLPNCSDKSPCPVHNYWRNIREEIKQMFSEKTVKELLKEDLKI</sequence>
<evidence type="ECO:0000313" key="2">
    <source>
        <dbReference type="EMBL" id="CUU01190.1"/>
    </source>
</evidence>